<dbReference type="Pfam" id="PF00293">
    <property type="entry name" value="NUDIX"/>
    <property type="match status" value="1"/>
</dbReference>
<evidence type="ECO:0000259" key="1">
    <source>
        <dbReference type="PROSITE" id="PS51462"/>
    </source>
</evidence>
<feature type="domain" description="Nudix hydrolase" evidence="1">
    <location>
        <begin position="1"/>
        <end position="147"/>
    </location>
</feature>
<evidence type="ECO:0000313" key="3">
    <source>
        <dbReference type="Proteomes" id="UP000290649"/>
    </source>
</evidence>
<sequence length="158" mass="18027">MIRKAVGAIVFQGNSFLIVNKTKINSKLGKETIKGEWDFIKGGVMESDTSFQASLLRELKEETGSSNFKVVKEFNEKISFDFPNDIALKIGLEKQETTMFLVEYLGDTNKLSPIDNEINDIKFFEKDNVLEILTHADTKEFFLKHILHNTETNTSKKT</sequence>
<accession>A0A4Q0VXY5</accession>
<dbReference type="EMBL" id="QOUX01000001">
    <property type="protein sequence ID" value="RXJ04340.1"/>
    <property type="molecule type" value="Genomic_DNA"/>
</dbReference>
<keyword evidence="3" id="KW-1185">Reference proteome</keyword>
<dbReference type="SUPFAM" id="SSF55811">
    <property type="entry name" value="Nudix"/>
    <property type="match status" value="1"/>
</dbReference>
<dbReference type="GO" id="GO:0016787">
    <property type="term" value="F:hydrolase activity"/>
    <property type="evidence" value="ECO:0007669"/>
    <property type="project" value="UniProtKB-KW"/>
</dbReference>
<reference evidence="2 3" key="1">
    <citation type="journal article" date="2019" name="Int. J. Syst. Evol. Microbiol.">
        <title>Anaerobacillus alkaliphilus sp. nov., a novel alkaliphilic and moderately halophilic bacterium.</title>
        <authorList>
            <person name="Borsodi A.K."/>
            <person name="Aszalos J.M."/>
            <person name="Bihari P."/>
            <person name="Nagy I."/>
            <person name="Schumann P."/>
            <person name="Sproer C."/>
            <person name="Kovacs A.L."/>
            <person name="Boka K."/>
            <person name="Dobosy P."/>
            <person name="Ovari M."/>
            <person name="Szili-Kovacs T."/>
            <person name="Toth E."/>
        </authorList>
    </citation>
    <scope>NUCLEOTIDE SEQUENCE [LARGE SCALE GENOMIC DNA]</scope>
    <source>
        <strain evidence="2 3">B16-10</strain>
    </source>
</reference>
<dbReference type="AlphaFoldDB" id="A0A4Q0VXY5"/>
<dbReference type="RefSeq" id="WP_129076686.1">
    <property type="nucleotide sequence ID" value="NZ_QOUX01000001.1"/>
</dbReference>
<dbReference type="PROSITE" id="PS51462">
    <property type="entry name" value="NUDIX"/>
    <property type="match status" value="1"/>
</dbReference>
<dbReference type="Gene3D" id="3.90.79.10">
    <property type="entry name" value="Nucleoside Triphosphate Pyrophosphohydrolase"/>
    <property type="match status" value="1"/>
</dbReference>
<comment type="caution">
    <text evidence="2">The sequence shown here is derived from an EMBL/GenBank/DDBJ whole genome shotgun (WGS) entry which is preliminary data.</text>
</comment>
<dbReference type="OrthoDB" id="9816289at2"/>
<evidence type="ECO:0000313" key="2">
    <source>
        <dbReference type="EMBL" id="RXJ04340.1"/>
    </source>
</evidence>
<gene>
    <name evidence="2" type="ORF">DS745_02850</name>
</gene>
<dbReference type="InterPro" id="IPR000086">
    <property type="entry name" value="NUDIX_hydrolase_dom"/>
</dbReference>
<protein>
    <submittedName>
        <fullName evidence="2">NUDIX hydrolase</fullName>
    </submittedName>
</protein>
<keyword evidence="2" id="KW-0378">Hydrolase</keyword>
<proteinExistence type="predicted"/>
<dbReference type="Proteomes" id="UP000290649">
    <property type="component" value="Unassembled WGS sequence"/>
</dbReference>
<name>A0A4Q0VXY5_9BACI</name>
<dbReference type="InterPro" id="IPR015797">
    <property type="entry name" value="NUDIX_hydrolase-like_dom_sf"/>
</dbReference>
<organism evidence="2 3">
    <name type="scientific">Anaerobacillus alkaliphilus</name>
    <dbReference type="NCBI Taxonomy" id="1548597"/>
    <lineage>
        <taxon>Bacteria</taxon>
        <taxon>Bacillati</taxon>
        <taxon>Bacillota</taxon>
        <taxon>Bacilli</taxon>
        <taxon>Bacillales</taxon>
        <taxon>Bacillaceae</taxon>
        <taxon>Anaerobacillus</taxon>
    </lineage>
</organism>